<keyword evidence="5" id="KW-1185">Reference proteome</keyword>
<proteinExistence type="inferred from homology"/>
<dbReference type="InterPro" id="IPR040390">
    <property type="entry name" value="TIFY/JAZ"/>
</dbReference>
<protein>
    <recommendedName>
        <fullName evidence="2">Protein TIFY</fullName>
    </recommendedName>
    <alternativeName>
        <fullName evidence="2">Jasmonate ZIM domain-containing protein</fullName>
    </alternativeName>
</protein>
<dbReference type="SMART" id="SM00979">
    <property type="entry name" value="TIFY"/>
    <property type="match status" value="1"/>
</dbReference>
<dbReference type="InterPro" id="IPR018467">
    <property type="entry name" value="CCT_CS"/>
</dbReference>
<dbReference type="AlphaFoldDB" id="A0A6J0KAT0"/>
<reference evidence="6" key="2">
    <citation type="submission" date="2025-08" db="UniProtKB">
        <authorList>
            <consortium name="RefSeq"/>
        </authorList>
    </citation>
    <scope>IDENTIFICATION</scope>
    <source>
        <tissue evidence="6">Leaf</tissue>
    </source>
</reference>
<feature type="compositionally biased region" description="Polar residues" evidence="3">
    <location>
        <begin position="240"/>
        <end position="257"/>
    </location>
</feature>
<feature type="region of interest" description="Disordered" evidence="3">
    <location>
        <begin position="230"/>
        <end position="257"/>
    </location>
</feature>
<dbReference type="Pfam" id="PF09425">
    <property type="entry name" value="Jas_motif"/>
    <property type="match status" value="1"/>
</dbReference>
<dbReference type="PROSITE" id="PS51320">
    <property type="entry name" value="TIFY"/>
    <property type="match status" value="1"/>
</dbReference>
<dbReference type="GO" id="GO:2000022">
    <property type="term" value="P:regulation of jasmonic acid mediated signaling pathway"/>
    <property type="evidence" value="ECO:0007669"/>
    <property type="project" value="UniProtKB-UniRule"/>
</dbReference>
<keyword evidence="2" id="KW-0539">Nucleus</keyword>
<accession>A0A6J0KAT0</accession>
<dbReference type="Pfam" id="PF06200">
    <property type="entry name" value="tify"/>
    <property type="match status" value="1"/>
</dbReference>
<dbReference type="GO" id="GO:0005634">
    <property type="term" value="C:nucleus"/>
    <property type="evidence" value="ECO:0007669"/>
    <property type="project" value="UniProtKB-SubCell"/>
</dbReference>
<comment type="function">
    <text evidence="2">Repressor of jasmonate responses.</text>
</comment>
<dbReference type="OrthoDB" id="1937734at2759"/>
<dbReference type="GO" id="GO:0031347">
    <property type="term" value="P:regulation of defense response"/>
    <property type="evidence" value="ECO:0007669"/>
    <property type="project" value="UniProtKB-UniRule"/>
</dbReference>
<dbReference type="KEGG" id="rsz:108817055"/>
<dbReference type="GeneID" id="108817055"/>
<comment type="subcellular location">
    <subcellularLocation>
        <location evidence="2">Nucleus</location>
    </subcellularLocation>
</comment>
<feature type="domain" description="Tify" evidence="4">
    <location>
        <begin position="116"/>
        <end position="151"/>
    </location>
</feature>
<evidence type="ECO:0000259" key="4">
    <source>
        <dbReference type="PROSITE" id="PS51320"/>
    </source>
</evidence>
<dbReference type="GO" id="GO:0009611">
    <property type="term" value="P:response to wounding"/>
    <property type="evidence" value="ECO:0007669"/>
    <property type="project" value="UniProtKB-UniRule"/>
</dbReference>
<dbReference type="PANTHER" id="PTHR33077">
    <property type="entry name" value="PROTEIN TIFY 4A-RELATED-RELATED"/>
    <property type="match status" value="1"/>
</dbReference>
<feature type="region of interest" description="Disordered" evidence="3">
    <location>
        <begin position="74"/>
        <end position="104"/>
    </location>
</feature>
<evidence type="ECO:0000313" key="5">
    <source>
        <dbReference type="Proteomes" id="UP000504610"/>
    </source>
</evidence>
<evidence type="ECO:0000256" key="3">
    <source>
        <dbReference type="SAM" id="MobiDB-lite"/>
    </source>
</evidence>
<evidence type="ECO:0000313" key="6">
    <source>
        <dbReference type="RefSeq" id="XP_018445150.2"/>
    </source>
</evidence>
<name>A0A6J0KAT0_RAPSA</name>
<evidence type="ECO:0000256" key="2">
    <source>
        <dbReference type="RuleBase" id="RU369065"/>
    </source>
</evidence>
<dbReference type="RefSeq" id="XP_018445150.2">
    <property type="nucleotide sequence ID" value="XM_018589648.2"/>
</dbReference>
<gene>
    <name evidence="6" type="primary">LOC108817055</name>
</gene>
<organism evidence="5 6">
    <name type="scientific">Raphanus sativus</name>
    <name type="common">Radish</name>
    <name type="synonym">Raphanus raphanistrum var. sativus</name>
    <dbReference type="NCBI Taxonomy" id="3726"/>
    <lineage>
        <taxon>Eukaryota</taxon>
        <taxon>Viridiplantae</taxon>
        <taxon>Streptophyta</taxon>
        <taxon>Embryophyta</taxon>
        <taxon>Tracheophyta</taxon>
        <taxon>Spermatophyta</taxon>
        <taxon>Magnoliopsida</taxon>
        <taxon>eudicotyledons</taxon>
        <taxon>Gunneridae</taxon>
        <taxon>Pentapetalae</taxon>
        <taxon>rosids</taxon>
        <taxon>malvids</taxon>
        <taxon>Brassicales</taxon>
        <taxon>Brassicaceae</taxon>
        <taxon>Brassiceae</taxon>
        <taxon>Raphanus</taxon>
    </lineage>
</organism>
<dbReference type="InterPro" id="IPR010399">
    <property type="entry name" value="Tify_dom"/>
</dbReference>
<dbReference type="PANTHER" id="PTHR33077:SF140">
    <property type="entry name" value="PROTEIN TIFY 10B"/>
    <property type="match status" value="1"/>
</dbReference>
<dbReference type="Proteomes" id="UP000504610">
    <property type="component" value="Chromosome 7"/>
</dbReference>
<sequence length="257" mass="27832">MTSSAECWESSGERKKVLEKKPSFSQTCSRLSRYLKEKGSFGDLSLGLTCNPDLHGAFGVSREPTMMNLFPSTAAQDVKPPKSDVIPRQSSFSSSSSPGGAKEEVDKIMDTKSVNVESLSAPLTIFYGGQVMVFDDFPAEKAKQVIDLAHKASAKSFTSELNSSQIAYTQNIASNHKEFASTTPNPVSIHVKTAAPEPIQANKSSLACGNELPIARRASLHRFLEKRKDRISSKAPYQIDGSTEASSKPNAPWLGSQ</sequence>
<evidence type="ECO:0000256" key="1">
    <source>
        <dbReference type="ARBA" id="ARBA00008614"/>
    </source>
</evidence>
<reference evidence="5" key="1">
    <citation type="journal article" date="2019" name="Database">
        <title>The radish genome database (RadishGD): an integrated information resource for radish genomics.</title>
        <authorList>
            <person name="Yu H.J."/>
            <person name="Baek S."/>
            <person name="Lee Y.J."/>
            <person name="Cho A."/>
            <person name="Mun J.H."/>
        </authorList>
    </citation>
    <scope>NUCLEOTIDE SEQUENCE [LARGE SCALE GENOMIC DNA]</scope>
    <source>
        <strain evidence="5">cv. WK10039</strain>
    </source>
</reference>
<keyword evidence="2" id="KW-1184">Jasmonic acid signaling pathway</keyword>
<comment type="domain">
    <text evidence="2">The jas domain is required for interaction with COI1.</text>
</comment>
<comment type="similarity">
    <text evidence="1 2">Belongs to the TIFY/JAZ family.</text>
</comment>